<name>A0A078FGX2_BRANA</name>
<proteinExistence type="predicted"/>
<sequence length="39" mass="4747">MNKVDLVETEDLFKVAEEFQNIPGYERYFHDIRTRGIWS</sequence>
<dbReference type="AlphaFoldDB" id="A0A078FGX2"/>
<dbReference type="Gramene" id="CDY12446">
    <property type="protein sequence ID" value="CDY12446"/>
    <property type="gene ID" value="GSBRNA2T00061724001"/>
</dbReference>
<evidence type="ECO:0000313" key="2">
    <source>
        <dbReference type="Proteomes" id="UP000028999"/>
    </source>
</evidence>
<reference evidence="1 2" key="1">
    <citation type="journal article" date="2014" name="Science">
        <title>Plant genetics. Early allopolyploid evolution in the post-Neolithic Brassica napus oilseed genome.</title>
        <authorList>
            <person name="Chalhoub B."/>
            <person name="Denoeud F."/>
            <person name="Liu S."/>
            <person name="Parkin I.A."/>
            <person name="Tang H."/>
            <person name="Wang X."/>
            <person name="Chiquet J."/>
            <person name="Belcram H."/>
            <person name="Tong C."/>
            <person name="Samans B."/>
            <person name="Correa M."/>
            <person name="Da Silva C."/>
            <person name="Just J."/>
            <person name="Falentin C."/>
            <person name="Koh C.S."/>
            <person name="Le Clainche I."/>
            <person name="Bernard M."/>
            <person name="Bento P."/>
            <person name="Noel B."/>
            <person name="Labadie K."/>
            <person name="Alberti A."/>
            <person name="Charles M."/>
            <person name="Arnaud D."/>
            <person name="Guo H."/>
            <person name="Daviaud C."/>
            <person name="Alamery S."/>
            <person name="Jabbari K."/>
            <person name="Zhao M."/>
            <person name="Edger P.P."/>
            <person name="Chelaifa H."/>
            <person name="Tack D."/>
            <person name="Lassalle G."/>
            <person name="Mestiri I."/>
            <person name="Schnel N."/>
            <person name="Le Paslier M.C."/>
            <person name="Fan G."/>
            <person name="Renault V."/>
            <person name="Bayer P.E."/>
            <person name="Golicz A.A."/>
            <person name="Manoli S."/>
            <person name="Lee T.H."/>
            <person name="Thi V.H."/>
            <person name="Chalabi S."/>
            <person name="Hu Q."/>
            <person name="Fan C."/>
            <person name="Tollenaere R."/>
            <person name="Lu Y."/>
            <person name="Battail C."/>
            <person name="Shen J."/>
            <person name="Sidebottom C.H."/>
            <person name="Wang X."/>
            <person name="Canaguier A."/>
            <person name="Chauveau A."/>
            <person name="Berard A."/>
            <person name="Deniot G."/>
            <person name="Guan M."/>
            <person name="Liu Z."/>
            <person name="Sun F."/>
            <person name="Lim Y.P."/>
            <person name="Lyons E."/>
            <person name="Town C.D."/>
            <person name="Bancroft I."/>
            <person name="Wang X."/>
            <person name="Meng J."/>
            <person name="Ma J."/>
            <person name="Pires J.C."/>
            <person name="King G.J."/>
            <person name="Brunel D."/>
            <person name="Delourme R."/>
            <person name="Renard M."/>
            <person name="Aury J.M."/>
            <person name="Adams K.L."/>
            <person name="Batley J."/>
            <person name="Snowdon R.J."/>
            <person name="Tost J."/>
            <person name="Edwards D."/>
            <person name="Zhou Y."/>
            <person name="Hua W."/>
            <person name="Sharpe A.G."/>
            <person name="Paterson A.H."/>
            <person name="Guan C."/>
            <person name="Wincker P."/>
        </authorList>
    </citation>
    <scope>NUCLEOTIDE SEQUENCE [LARGE SCALE GENOMIC DNA]</scope>
    <source>
        <strain evidence="2">cv. Darmor-bzh</strain>
    </source>
</reference>
<protein>
    <submittedName>
        <fullName evidence="1">BnaC08g09350D protein</fullName>
    </submittedName>
</protein>
<keyword evidence="2" id="KW-1185">Reference proteome</keyword>
<gene>
    <name evidence="1" type="primary">BnaC08g09350D</name>
    <name evidence="1" type="ORF">GSBRNA2T00061724001</name>
</gene>
<evidence type="ECO:0000313" key="1">
    <source>
        <dbReference type="EMBL" id="CDY12446.1"/>
    </source>
</evidence>
<dbReference type="PaxDb" id="3708-A0A078FGX2"/>
<accession>A0A078FGX2</accession>
<dbReference type="Proteomes" id="UP000028999">
    <property type="component" value="Unassembled WGS sequence"/>
</dbReference>
<organism evidence="1 2">
    <name type="scientific">Brassica napus</name>
    <name type="common">Rape</name>
    <dbReference type="NCBI Taxonomy" id="3708"/>
    <lineage>
        <taxon>Eukaryota</taxon>
        <taxon>Viridiplantae</taxon>
        <taxon>Streptophyta</taxon>
        <taxon>Embryophyta</taxon>
        <taxon>Tracheophyta</taxon>
        <taxon>Spermatophyta</taxon>
        <taxon>Magnoliopsida</taxon>
        <taxon>eudicotyledons</taxon>
        <taxon>Gunneridae</taxon>
        <taxon>Pentapetalae</taxon>
        <taxon>rosids</taxon>
        <taxon>malvids</taxon>
        <taxon>Brassicales</taxon>
        <taxon>Brassicaceae</taxon>
        <taxon>Brassiceae</taxon>
        <taxon>Brassica</taxon>
    </lineage>
</organism>
<dbReference type="EMBL" id="LK032022">
    <property type="protein sequence ID" value="CDY12446.1"/>
    <property type="molecule type" value="Genomic_DNA"/>
</dbReference>